<feature type="domain" description="Helix-hairpin-helix DNA-binding motif class 1" evidence="3">
    <location>
        <begin position="33"/>
        <end position="52"/>
    </location>
</feature>
<dbReference type="PANTHER" id="PTHR21180:SF32">
    <property type="entry name" value="ENDONUCLEASE_EXONUCLEASE_PHOSPHATASE FAMILY DOMAIN-CONTAINING PROTEIN 1"/>
    <property type="match status" value="1"/>
</dbReference>
<keyword evidence="2" id="KW-0732">Signal</keyword>
<dbReference type="PANTHER" id="PTHR21180">
    <property type="entry name" value="ENDONUCLEASE/EXONUCLEASE/PHOSPHATASE FAMILY DOMAIN-CONTAINING PROTEIN 1"/>
    <property type="match status" value="1"/>
</dbReference>
<evidence type="ECO:0000256" key="2">
    <source>
        <dbReference type="SAM" id="SignalP"/>
    </source>
</evidence>
<name>A0ABU9GII0_COBMA</name>
<accession>A0ABU9GII0</accession>
<sequence>MKTLMGSLVVAGLMAFTPLTQAAEMNINTATPEQLTQLKGIGDKKAQAIVAWRKANGPFTSVDQLAEVKGISANTLERMETTLTLDKTGNSAITTGQPVSDKVAPKVKTSGEATPREITSNQS</sequence>
<proteinExistence type="predicted"/>
<dbReference type="Proteomes" id="UP001378242">
    <property type="component" value="Unassembled WGS sequence"/>
</dbReference>
<protein>
    <submittedName>
        <fullName evidence="4">Helix-hairpin-helix domain-containing protein</fullName>
    </submittedName>
</protein>
<feature type="chain" id="PRO_5047221394" evidence="2">
    <location>
        <begin position="23"/>
        <end position="123"/>
    </location>
</feature>
<dbReference type="RefSeq" id="WP_176492908.1">
    <property type="nucleotide sequence ID" value="NZ_CP047970.1"/>
</dbReference>
<dbReference type="InterPro" id="IPR051675">
    <property type="entry name" value="Endo/Exo/Phosphatase_dom_1"/>
</dbReference>
<dbReference type="EMBL" id="JBAKAP010000016">
    <property type="protein sequence ID" value="MEL0617922.1"/>
    <property type="molecule type" value="Genomic_DNA"/>
</dbReference>
<feature type="region of interest" description="Disordered" evidence="1">
    <location>
        <begin position="88"/>
        <end position="123"/>
    </location>
</feature>
<dbReference type="InterPro" id="IPR003583">
    <property type="entry name" value="Hlx-hairpin-Hlx_DNA-bd_motif"/>
</dbReference>
<evidence type="ECO:0000256" key="1">
    <source>
        <dbReference type="SAM" id="MobiDB-lite"/>
    </source>
</evidence>
<organism evidence="4 5">
    <name type="scientific">Cobetia marina</name>
    <name type="common">Deleya marina</name>
    <dbReference type="NCBI Taxonomy" id="28258"/>
    <lineage>
        <taxon>Bacteria</taxon>
        <taxon>Pseudomonadati</taxon>
        <taxon>Pseudomonadota</taxon>
        <taxon>Gammaproteobacteria</taxon>
        <taxon>Oceanospirillales</taxon>
        <taxon>Halomonadaceae</taxon>
        <taxon>Cobetia</taxon>
    </lineage>
</organism>
<reference evidence="4 5" key="1">
    <citation type="submission" date="2024-02" db="EMBL/GenBank/DDBJ databases">
        <title>Bacteria isolated from the canopy kelp, Nereocystis luetkeana.</title>
        <authorList>
            <person name="Pfister C.A."/>
            <person name="Younker I.T."/>
            <person name="Light S.H."/>
        </authorList>
    </citation>
    <scope>NUCLEOTIDE SEQUENCE [LARGE SCALE GENOMIC DNA]</scope>
    <source>
        <strain evidence="4 5">TI.5.07</strain>
    </source>
</reference>
<evidence type="ECO:0000313" key="5">
    <source>
        <dbReference type="Proteomes" id="UP001378242"/>
    </source>
</evidence>
<dbReference type="SUPFAM" id="SSF47781">
    <property type="entry name" value="RuvA domain 2-like"/>
    <property type="match status" value="1"/>
</dbReference>
<dbReference type="InterPro" id="IPR004509">
    <property type="entry name" value="Competence_ComEA_HhH"/>
</dbReference>
<dbReference type="Pfam" id="PF12836">
    <property type="entry name" value="HHH_3"/>
    <property type="match status" value="1"/>
</dbReference>
<feature type="domain" description="Helix-hairpin-helix DNA-binding motif class 1" evidence="3">
    <location>
        <begin position="63"/>
        <end position="82"/>
    </location>
</feature>
<evidence type="ECO:0000259" key="3">
    <source>
        <dbReference type="SMART" id="SM00278"/>
    </source>
</evidence>
<dbReference type="NCBIfam" id="TIGR00426">
    <property type="entry name" value="competence protein ComEA helix-hairpin-helix repeat region"/>
    <property type="match status" value="1"/>
</dbReference>
<comment type="caution">
    <text evidence="4">The sequence shown here is derived from an EMBL/GenBank/DDBJ whole genome shotgun (WGS) entry which is preliminary data.</text>
</comment>
<feature type="compositionally biased region" description="Polar residues" evidence="1">
    <location>
        <begin position="88"/>
        <end position="98"/>
    </location>
</feature>
<dbReference type="SMART" id="SM00278">
    <property type="entry name" value="HhH1"/>
    <property type="match status" value="2"/>
</dbReference>
<dbReference type="InterPro" id="IPR010994">
    <property type="entry name" value="RuvA_2-like"/>
</dbReference>
<gene>
    <name evidence="4" type="ORF">V6243_13910</name>
</gene>
<evidence type="ECO:0000313" key="4">
    <source>
        <dbReference type="EMBL" id="MEL0617922.1"/>
    </source>
</evidence>
<feature type="signal peptide" evidence="2">
    <location>
        <begin position="1"/>
        <end position="22"/>
    </location>
</feature>
<keyword evidence="5" id="KW-1185">Reference proteome</keyword>
<dbReference type="Gene3D" id="1.10.150.280">
    <property type="entry name" value="AF1531-like domain"/>
    <property type="match status" value="1"/>
</dbReference>